<dbReference type="Proteomes" id="UP000067444">
    <property type="component" value="Chromosome"/>
</dbReference>
<reference evidence="2 3" key="1">
    <citation type="journal article" date="2015" name="Genome Announc.">
        <title>Closed Genome Sequence of Octadecabacter temperatus SB1, the First Mesophilic Species of the Genus Octadecabacter.</title>
        <authorList>
            <person name="Voget S."/>
            <person name="Billerbeck S."/>
            <person name="Simon M."/>
            <person name="Daniel R."/>
        </authorList>
    </citation>
    <scope>NUCLEOTIDE SEQUENCE [LARGE SCALE GENOMIC DNA]</scope>
    <source>
        <strain evidence="2 3">SB1</strain>
    </source>
</reference>
<dbReference type="GO" id="GO:0033014">
    <property type="term" value="P:tetrapyrrole biosynthetic process"/>
    <property type="evidence" value="ECO:0007669"/>
    <property type="project" value="InterPro"/>
</dbReference>
<evidence type="ECO:0000259" key="1">
    <source>
        <dbReference type="Pfam" id="PF02602"/>
    </source>
</evidence>
<dbReference type="OrthoDB" id="7204250at2"/>
<evidence type="ECO:0000313" key="2">
    <source>
        <dbReference type="EMBL" id="AKS47758.1"/>
    </source>
</evidence>
<dbReference type="RefSeq" id="WP_049835913.1">
    <property type="nucleotide sequence ID" value="NZ_CP012160.1"/>
</dbReference>
<accession>A0A0K0Y9Z8</accession>
<dbReference type="InterPro" id="IPR036108">
    <property type="entry name" value="4pyrrol_syn_uPrphyn_synt_sf"/>
</dbReference>
<dbReference type="EMBL" id="CP012160">
    <property type="protein sequence ID" value="AKS47758.1"/>
    <property type="molecule type" value="Genomic_DNA"/>
</dbReference>
<name>A0A0K0Y9Z8_9RHOB</name>
<dbReference type="Gene3D" id="3.40.50.10090">
    <property type="match status" value="2"/>
</dbReference>
<keyword evidence="3" id="KW-1185">Reference proteome</keyword>
<feature type="domain" description="Tetrapyrrole biosynthesis uroporphyrinogen III synthase" evidence="1">
    <location>
        <begin position="41"/>
        <end position="221"/>
    </location>
</feature>
<dbReference type="Pfam" id="PF02602">
    <property type="entry name" value="HEM4"/>
    <property type="match status" value="1"/>
</dbReference>
<dbReference type="AlphaFoldDB" id="A0A0K0Y9Z8"/>
<sequence length="229" mass="24255">MPTFEDPTILITRPAADAERFLQMLRADSGPFDAIKCPAFSFEEIPTKQSDFDAAVFTSKAGVLFAPEGQGRVAYCVGDATAQLANVAGYAPLSANGSAEDLVELILRKSPTVSLQHIRGENSTGNVTERLIAQGIRCTEAIAYRKVPQTPSESIKKDLSSASKLILPLFSAETVSILASWALQLDGCTVVAISGAVAKSAETLLPKKVVVSERPDMRGMAAATARLIA</sequence>
<gene>
    <name evidence="2" type="ORF">OSB_32450</name>
</gene>
<dbReference type="GO" id="GO:0004852">
    <property type="term" value="F:uroporphyrinogen-III synthase activity"/>
    <property type="evidence" value="ECO:0007669"/>
    <property type="project" value="InterPro"/>
</dbReference>
<dbReference type="PATRIC" id="fig|1458307.3.peg.3268"/>
<dbReference type="KEGG" id="otm:OSB_32450"/>
<dbReference type="STRING" id="1458307.OSB_32450"/>
<protein>
    <submittedName>
        <fullName evidence="2">Uroporphyrinogen-III synthase</fullName>
    </submittedName>
</protein>
<organism evidence="2 3">
    <name type="scientific">Octadecabacter temperatus</name>
    <dbReference type="NCBI Taxonomy" id="1458307"/>
    <lineage>
        <taxon>Bacteria</taxon>
        <taxon>Pseudomonadati</taxon>
        <taxon>Pseudomonadota</taxon>
        <taxon>Alphaproteobacteria</taxon>
        <taxon>Rhodobacterales</taxon>
        <taxon>Roseobacteraceae</taxon>
        <taxon>Octadecabacter</taxon>
    </lineage>
</organism>
<evidence type="ECO:0000313" key="3">
    <source>
        <dbReference type="Proteomes" id="UP000067444"/>
    </source>
</evidence>
<proteinExistence type="predicted"/>
<dbReference type="CDD" id="cd06578">
    <property type="entry name" value="HemD"/>
    <property type="match status" value="1"/>
</dbReference>
<dbReference type="SUPFAM" id="SSF69618">
    <property type="entry name" value="HemD-like"/>
    <property type="match status" value="1"/>
</dbReference>
<dbReference type="InterPro" id="IPR003754">
    <property type="entry name" value="4pyrrol_synth_uPrphyn_synth"/>
</dbReference>